<keyword evidence="1" id="KW-0472">Membrane</keyword>
<keyword evidence="1" id="KW-1133">Transmembrane helix</keyword>
<reference evidence="2 3" key="1">
    <citation type="submission" date="2018-11" db="EMBL/GenBank/DDBJ databases">
        <title>Sequencing the genomes of 1000 actinobacteria strains.</title>
        <authorList>
            <person name="Klenk H.-P."/>
        </authorList>
    </citation>
    <scope>NUCLEOTIDE SEQUENCE [LARGE SCALE GENOMIC DNA]</scope>
    <source>
        <strain evidence="2 3">DSM 10546</strain>
    </source>
</reference>
<protein>
    <recommendedName>
        <fullName evidence="4">DUF2029 domain-containing protein</fullName>
    </recommendedName>
</protein>
<evidence type="ECO:0008006" key="4">
    <source>
        <dbReference type="Google" id="ProtNLM"/>
    </source>
</evidence>
<feature type="transmembrane region" description="Helical" evidence="1">
    <location>
        <begin position="261"/>
        <end position="285"/>
    </location>
</feature>
<dbReference type="AlphaFoldDB" id="A0A3N1ZVX0"/>
<feature type="transmembrane region" description="Helical" evidence="1">
    <location>
        <begin position="321"/>
        <end position="339"/>
    </location>
</feature>
<feature type="transmembrane region" description="Helical" evidence="1">
    <location>
        <begin position="163"/>
        <end position="190"/>
    </location>
</feature>
<evidence type="ECO:0000313" key="3">
    <source>
        <dbReference type="Proteomes" id="UP000275749"/>
    </source>
</evidence>
<feature type="transmembrane region" description="Helical" evidence="1">
    <location>
        <begin position="202"/>
        <end position="227"/>
    </location>
</feature>
<sequence>MRGRRGLGRRCGRTLAAAWSLATWRWLVAAGVLLVIFPRTVPNATGDRSVFLAVAERLLQGDRLYADVWDNKDPLFFWSLSLERLVWPEQWDVLGEIAWIGLACLGVWHWSRALGSDQLPAWWAACVAAPLIITGDSYIAGMTSLPGTALGILALGLAARERWTAAGTVGALLCFTKMVVAPIALVGALLVIQGRWRKARGFFSAAVLVGLTILAALAATGSLGPWITTQGKNSAYANGMISHGFLPGVAAQLAADGAPAWVIHLTLALTATTMTIITTTGLLAIWARHRNPLGSRVLLWMTVATVLVASLTTIWPHHRQIFYLPALVALGVATALVPAGNRRILAATMAAATVLSGFNPQLLVHDRYEFRGRLAVAASQPAEGRALASLGPTGTFARVGGPRRADFRGAEGWHLACPQFHHYPFTPPADLDATVACLPSADVIIVASNIAISPRNNPVWNKFSTDVGALLSRDYTCSPLIVEGENVERLCVRGR</sequence>
<dbReference type="RefSeq" id="WP_148060501.1">
    <property type="nucleotide sequence ID" value="NZ_RKHG01000001.1"/>
</dbReference>
<organism evidence="2 3">
    <name type="scientific">Luteococcus japonicus</name>
    <dbReference type="NCBI Taxonomy" id="33984"/>
    <lineage>
        <taxon>Bacteria</taxon>
        <taxon>Bacillati</taxon>
        <taxon>Actinomycetota</taxon>
        <taxon>Actinomycetes</taxon>
        <taxon>Propionibacteriales</taxon>
        <taxon>Propionibacteriaceae</taxon>
        <taxon>Luteococcus</taxon>
    </lineage>
</organism>
<gene>
    <name evidence="2" type="ORF">EDD41_1510</name>
</gene>
<evidence type="ECO:0000313" key="2">
    <source>
        <dbReference type="EMBL" id="ROR54312.1"/>
    </source>
</evidence>
<name>A0A3N1ZVX0_9ACTN</name>
<feature type="transmembrane region" description="Helical" evidence="1">
    <location>
        <begin position="12"/>
        <end position="37"/>
    </location>
</feature>
<proteinExistence type="predicted"/>
<evidence type="ECO:0000256" key="1">
    <source>
        <dbReference type="SAM" id="Phobius"/>
    </source>
</evidence>
<accession>A0A3N1ZVX0</accession>
<feature type="transmembrane region" description="Helical" evidence="1">
    <location>
        <begin position="297"/>
        <end position="315"/>
    </location>
</feature>
<comment type="caution">
    <text evidence="2">The sequence shown here is derived from an EMBL/GenBank/DDBJ whole genome shotgun (WGS) entry which is preliminary data.</text>
</comment>
<dbReference type="Proteomes" id="UP000275749">
    <property type="component" value="Unassembled WGS sequence"/>
</dbReference>
<dbReference type="EMBL" id="RKHG01000001">
    <property type="protein sequence ID" value="ROR54312.1"/>
    <property type="molecule type" value="Genomic_DNA"/>
</dbReference>
<keyword evidence="1" id="KW-0812">Transmembrane</keyword>